<dbReference type="AlphaFoldDB" id="A0A4V5ZQ84"/>
<reference evidence="1 2" key="1">
    <citation type="submission" date="2019-04" db="EMBL/GenBank/DDBJ databases">
        <title>Reference strain of H23.</title>
        <authorList>
            <person name="Luo X."/>
        </authorList>
    </citation>
    <scope>NUCLEOTIDE SEQUENCE [LARGE SCALE GENOMIC DNA]</scope>
    <source>
        <strain evidence="1 2">H23</strain>
    </source>
</reference>
<evidence type="ECO:0000313" key="1">
    <source>
        <dbReference type="EMBL" id="TKR30483.1"/>
    </source>
</evidence>
<organism evidence="1 2">
    <name type="scientific">Luteimonas gilva</name>
    <dbReference type="NCBI Taxonomy" id="2572684"/>
    <lineage>
        <taxon>Bacteria</taxon>
        <taxon>Pseudomonadati</taxon>
        <taxon>Pseudomonadota</taxon>
        <taxon>Gammaproteobacteria</taxon>
        <taxon>Lysobacterales</taxon>
        <taxon>Lysobacteraceae</taxon>
        <taxon>Luteimonas</taxon>
    </lineage>
</organism>
<evidence type="ECO:0000313" key="2">
    <source>
        <dbReference type="Proteomes" id="UP000308707"/>
    </source>
</evidence>
<keyword evidence="2" id="KW-1185">Reference proteome</keyword>
<dbReference type="Proteomes" id="UP000308707">
    <property type="component" value="Unassembled WGS sequence"/>
</dbReference>
<protein>
    <submittedName>
        <fullName evidence="1">Uncharacterized protein</fullName>
    </submittedName>
</protein>
<sequence>MKFNDVVVNREHRFSIGVEEDSGRYYVSIPVNNGLVDYEEYYEIDRAAFERYRLQPELALDLVMRARRRDADELLIVKPGTRRGEPI</sequence>
<comment type="caution">
    <text evidence="1">The sequence shown here is derived from an EMBL/GenBank/DDBJ whole genome shotgun (WGS) entry which is preliminary data.</text>
</comment>
<gene>
    <name evidence="1" type="ORF">FCE95_10215</name>
</gene>
<proteinExistence type="predicted"/>
<dbReference type="OrthoDB" id="4318869at2"/>
<name>A0A4V5ZQ84_9GAMM</name>
<dbReference type="EMBL" id="SZUA01000002">
    <property type="protein sequence ID" value="TKR30483.1"/>
    <property type="molecule type" value="Genomic_DNA"/>
</dbReference>
<accession>A0A4V5ZQ84</accession>
<dbReference type="RefSeq" id="WP_137266913.1">
    <property type="nucleotide sequence ID" value="NZ_SZUA01000002.1"/>
</dbReference>